<keyword evidence="7" id="KW-1185">Reference proteome</keyword>
<dbReference type="RefSeq" id="WP_126612112.1">
    <property type="nucleotide sequence ID" value="NZ_CP034562.1"/>
</dbReference>
<dbReference type="InterPro" id="IPR008201">
    <property type="entry name" value="HepT-like"/>
</dbReference>
<keyword evidence="1" id="KW-0597">Phosphoprotein</keyword>
<keyword evidence="2" id="KW-1277">Toxin-antitoxin system</keyword>
<dbReference type="KEGG" id="fll:EI427_04605"/>
<evidence type="ECO:0000313" key="7">
    <source>
        <dbReference type="Proteomes" id="UP000267268"/>
    </source>
</evidence>
<proteinExistence type="predicted"/>
<dbReference type="PANTHER" id="PTHR34139:SF1">
    <property type="entry name" value="RNASE MJ1380-RELATED"/>
    <property type="match status" value="1"/>
</dbReference>
<gene>
    <name evidence="6" type="ORF">EI427_04605</name>
</gene>
<name>A0A3S9P017_9BACT</name>
<dbReference type="GO" id="GO:0016787">
    <property type="term" value="F:hydrolase activity"/>
    <property type="evidence" value="ECO:0007669"/>
    <property type="project" value="UniProtKB-KW"/>
</dbReference>
<protein>
    <submittedName>
        <fullName evidence="6">DUF86 domain-containing protein</fullName>
    </submittedName>
</protein>
<dbReference type="EMBL" id="CP034562">
    <property type="protein sequence ID" value="AZQ61533.1"/>
    <property type="molecule type" value="Genomic_DNA"/>
</dbReference>
<keyword evidence="5" id="KW-0378">Hydrolase</keyword>
<dbReference type="AlphaFoldDB" id="A0A3S9P017"/>
<organism evidence="6 7">
    <name type="scientific">Flammeovirga pectinis</name>
    <dbReference type="NCBI Taxonomy" id="2494373"/>
    <lineage>
        <taxon>Bacteria</taxon>
        <taxon>Pseudomonadati</taxon>
        <taxon>Bacteroidota</taxon>
        <taxon>Cytophagia</taxon>
        <taxon>Cytophagales</taxon>
        <taxon>Flammeovirgaceae</taxon>
        <taxon>Flammeovirga</taxon>
    </lineage>
</organism>
<reference evidence="6 7" key="1">
    <citation type="submission" date="2018-12" db="EMBL/GenBank/DDBJ databases">
        <title>Flammeovirga pectinis sp. nov., isolated from the gut of the Korean scallop, Patinopecten yessoensis.</title>
        <authorList>
            <person name="Bae J.-W."/>
            <person name="Jeong Y.-S."/>
            <person name="Kang W."/>
        </authorList>
    </citation>
    <scope>NUCLEOTIDE SEQUENCE [LARGE SCALE GENOMIC DNA]</scope>
    <source>
        <strain evidence="6 7">L12M1</strain>
    </source>
</reference>
<evidence type="ECO:0000256" key="2">
    <source>
        <dbReference type="ARBA" id="ARBA00022649"/>
    </source>
</evidence>
<evidence type="ECO:0000256" key="4">
    <source>
        <dbReference type="ARBA" id="ARBA00022741"/>
    </source>
</evidence>
<dbReference type="Proteomes" id="UP000267268">
    <property type="component" value="Chromosome 1"/>
</dbReference>
<keyword evidence="3" id="KW-0540">Nuclease</keyword>
<accession>A0A3S9P017</accession>
<dbReference type="Pfam" id="PF01934">
    <property type="entry name" value="HepT-like"/>
    <property type="match status" value="1"/>
</dbReference>
<evidence type="ECO:0000256" key="1">
    <source>
        <dbReference type="ARBA" id="ARBA00022553"/>
    </source>
</evidence>
<dbReference type="GO" id="GO:0004540">
    <property type="term" value="F:RNA nuclease activity"/>
    <property type="evidence" value="ECO:0007669"/>
    <property type="project" value="InterPro"/>
</dbReference>
<sequence>MKYNILKSLFDIKDSILAIFDYLEGKRDFYIYKNNRLLKRAIEREIEIIGEATQRILKIDANFPISNARKIVDTRNWVIHGYDFVDDQIIWNIIINQLPKLLQEVNNEISKRDQ</sequence>
<dbReference type="PANTHER" id="PTHR34139">
    <property type="entry name" value="UPF0331 PROTEIN MJ0127"/>
    <property type="match status" value="1"/>
</dbReference>
<dbReference type="InterPro" id="IPR051813">
    <property type="entry name" value="HepT_RNase_toxin"/>
</dbReference>
<dbReference type="OrthoDB" id="955324at2"/>
<evidence type="ECO:0000256" key="5">
    <source>
        <dbReference type="ARBA" id="ARBA00022801"/>
    </source>
</evidence>
<keyword evidence="4" id="KW-0547">Nucleotide-binding</keyword>
<dbReference type="GO" id="GO:0000166">
    <property type="term" value="F:nucleotide binding"/>
    <property type="evidence" value="ECO:0007669"/>
    <property type="project" value="UniProtKB-KW"/>
</dbReference>
<evidence type="ECO:0000313" key="6">
    <source>
        <dbReference type="EMBL" id="AZQ61533.1"/>
    </source>
</evidence>
<evidence type="ECO:0000256" key="3">
    <source>
        <dbReference type="ARBA" id="ARBA00022722"/>
    </source>
</evidence>
<dbReference type="GO" id="GO:0110001">
    <property type="term" value="C:toxin-antitoxin complex"/>
    <property type="evidence" value="ECO:0007669"/>
    <property type="project" value="InterPro"/>
</dbReference>